<keyword evidence="3" id="KW-1185">Reference proteome</keyword>
<keyword evidence="1" id="KW-0812">Transmembrane</keyword>
<evidence type="ECO:0000313" key="2">
    <source>
        <dbReference type="EMBL" id="TCL64258.1"/>
    </source>
</evidence>
<evidence type="ECO:0000313" key="3">
    <source>
        <dbReference type="Proteomes" id="UP000295008"/>
    </source>
</evidence>
<name>A0A4R1REC0_HYDET</name>
<sequence>MTVTAEIPNKPLYKRLEDSFFRLLKVLGVSRYPSDEQKDVLLIIILIIFPAVLYCLKIITQYDLRVAYYFWMYFVCLRLLLHLFHER</sequence>
<feature type="transmembrane region" description="Helical" evidence="1">
    <location>
        <begin position="66"/>
        <end position="84"/>
    </location>
</feature>
<organism evidence="2 3">
    <name type="scientific">Hydrogenispora ethanolica</name>
    <dbReference type="NCBI Taxonomy" id="1082276"/>
    <lineage>
        <taxon>Bacteria</taxon>
        <taxon>Bacillati</taxon>
        <taxon>Bacillota</taxon>
        <taxon>Hydrogenispora</taxon>
    </lineage>
</organism>
<accession>A0A4R1REC0</accession>
<keyword evidence="1" id="KW-0472">Membrane</keyword>
<proteinExistence type="predicted"/>
<dbReference type="EMBL" id="SLUN01000019">
    <property type="protein sequence ID" value="TCL64258.1"/>
    <property type="molecule type" value="Genomic_DNA"/>
</dbReference>
<reference evidence="2 3" key="1">
    <citation type="submission" date="2019-03" db="EMBL/GenBank/DDBJ databases">
        <title>Genomic Encyclopedia of Type Strains, Phase IV (KMG-IV): sequencing the most valuable type-strain genomes for metagenomic binning, comparative biology and taxonomic classification.</title>
        <authorList>
            <person name="Goeker M."/>
        </authorList>
    </citation>
    <scope>NUCLEOTIDE SEQUENCE [LARGE SCALE GENOMIC DNA]</scope>
    <source>
        <strain evidence="2 3">LX-B</strain>
    </source>
</reference>
<comment type="caution">
    <text evidence="2">The sequence shown here is derived from an EMBL/GenBank/DDBJ whole genome shotgun (WGS) entry which is preliminary data.</text>
</comment>
<dbReference type="Proteomes" id="UP000295008">
    <property type="component" value="Unassembled WGS sequence"/>
</dbReference>
<feature type="transmembrane region" description="Helical" evidence="1">
    <location>
        <begin position="40"/>
        <end position="60"/>
    </location>
</feature>
<gene>
    <name evidence="2" type="ORF">EDC14_101964</name>
</gene>
<dbReference type="AlphaFoldDB" id="A0A4R1REC0"/>
<protein>
    <submittedName>
        <fullName evidence="2">Uncharacterized protein</fullName>
    </submittedName>
</protein>
<keyword evidence="1" id="KW-1133">Transmembrane helix</keyword>
<evidence type="ECO:0000256" key="1">
    <source>
        <dbReference type="SAM" id="Phobius"/>
    </source>
</evidence>